<keyword evidence="3" id="KW-1185">Reference proteome</keyword>
<dbReference type="Proteomes" id="UP001149822">
    <property type="component" value="Unassembled WGS sequence"/>
</dbReference>
<organism evidence="2 3">
    <name type="scientific">Paracoccus benzoatiresistens</name>
    <dbReference type="NCBI Taxonomy" id="2997341"/>
    <lineage>
        <taxon>Bacteria</taxon>
        <taxon>Pseudomonadati</taxon>
        <taxon>Pseudomonadota</taxon>
        <taxon>Alphaproteobacteria</taxon>
        <taxon>Rhodobacterales</taxon>
        <taxon>Paracoccaceae</taxon>
        <taxon>Paracoccus</taxon>
    </lineage>
</organism>
<feature type="region of interest" description="Disordered" evidence="1">
    <location>
        <begin position="1"/>
        <end position="31"/>
    </location>
</feature>
<evidence type="ECO:0000256" key="1">
    <source>
        <dbReference type="SAM" id="MobiDB-lite"/>
    </source>
</evidence>
<comment type="caution">
    <text evidence="2">The sequence shown here is derived from an EMBL/GenBank/DDBJ whole genome shotgun (WGS) entry which is preliminary data.</text>
</comment>
<proteinExistence type="predicted"/>
<dbReference type="EMBL" id="JAPTYD010000059">
    <property type="protein sequence ID" value="MCZ0963954.1"/>
    <property type="molecule type" value="Genomic_DNA"/>
</dbReference>
<feature type="compositionally biased region" description="Basic and acidic residues" evidence="1">
    <location>
        <begin position="19"/>
        <end position="29"/>
    </location>
</feature>
<protein>
    <recommendedName>
        <fullName evidence="4">Histidine kinase/HSP90-like ATPase domain-containing protein</fullName>
    </recommendedName>
</protein>
<gene>
    <name evidence="2" type="ORF">OU682_20385</name>
</gene>
<sequence length="147" mass="16328">MVVIGTRKAAPPGSNPADAKADRRNRDLNVDLGQKGNDEVRFAIPHRLPQPDGVGGLGLGRSLAKVLFHRAQRYGGGHRIVAFRREVFDRQYGDFMPLAVEVPRKEADDLLGPAGTKTRLNDRDAPRNPTWPDVWQGWLDARTNTLL</sequence>
<reference evidence="2" key="1">
    <citation type="submission" date="2022-12" db="EMBL/GenBank/DDBJ databases">
        <title>Paracoccus sp. EF6 isolated from a lake water.</title>
        <authorList>
            <person name="Liu H."/>
        </authorList>
    </citation>
    <scope>NUCLEOTIDE SEQUENCE</scope>
    <source>
        <strain evidence="2">EF6</strain>
    </source>
</reference>
<evidence type="ECO:0008006" key="4">
    <source>
        <dbReference type="Google" id="ProtNLM"/>
    </source>
</evidence>
<name>A0ABT4JAL2_9RHOB</name>
<evidence type="ECO:0000313" key="2">
    <source>
        <dbReference type="EMBL" id="MCZ0963954.1"/>
    </source>
</evidence>
<accession>A0ABT4JAL2</accession>
<evidence type="ECO:0000313" key="3">
    <source>
        <dbReference type="Proteomes" id="UP001149822"/>
    </source>
</evidence>